<protein>
    <recommendedName>
        <fullName evidence="3">F-box domain-containing protein</fullName>
    </recommendedName>
</protein>
<reference evidence="1 2" key="1">
    <citation type="journal article" date="2019" name="New Phytol.">
        <title>Comparative genomics reveals unique wood-decay strategies and fruiting body development in the Schizophyllaceae.</title>
        <authorList>
            <person name="Almasi E."/>
            <person name="Sahu N."/>
            <person name="Krizsan K."/>
            <person name="Balint B."/>
            <person name="Kovacs G.M."/>
            <person name="Kiss B."/>
            <person name="Cseklye J."/>
            <person name="Drula E."/>
            <person name="Henrissat B."/>
            <person name="Nagy I."/>
            <person name="Chovatia M."/>
            <person name="Adam C."/>
            <person name="LaButti K."/>
            <person name="Lipzen A."/>
            <person name="Riley R."/>
            <person name="Grigoriev I.V."/>
            <person name="Nagy L.G."/>
        </authorList>
    </citation>
    <scope>NUCLEOTIDE SEQUENCE [LARGE SCALE GENOMIC DNA]</scope>
    <source>
        <strain evidence="1 2">NL-1724</strain>
    </source>
</reference>
<name>A0A550CGE9_9AGAR</name>
<dbReference type="InterPro" id="IPR032675">
    <property type="entry name" value="LRR_dom_sf"/>
</dbReference>
<accession>A0A550CGE9</accession>
<gene>
    <name evidence="1" type="ORF">BD626DRAFT_493029</name>
</gene>
<dbReference type="AlphaFoldDB" id="A0A550CGE9"/>
<dbReference type="Proteomes" id="UP000320762">
    <property type="component" value="Unassembled WGS sequence"/>
</dbReference>
<dbReference type="EMBL" id="VDMD01000008">
    <property type="protein sequence ID" value="TRM63881.1"/>
    <property type="molecule type" value="Genomic_DNA"/>
</dbReference>
<evidence type="ECO:0000313" key="1">
    <source>
        <dbReference type="EMBL" id="TRM63881.1"/>
    </source>
</evidence>
<keyword evidence="2" id="KW-1185">Reference proteome</keyword>
<evidence type="ECO:0008006" key="3">
    <source>
        <dbReference type="Google" id="ProtNLM"/>
    </source>
</evidence>
<dbReference type="Gene3D" id="3.80.10.10">
    <property type="entry name" value="Ribonuclease Inhibitor"/>
    <property type="match status" value="1"/>
</dbReference>
<comment type="caution">
    <text evidence="1">The sequence shown here is derived from an EMBL/GenBank/DDBJ whole genome shotgun (WGS) entry which is preliminary data.</text>
</comment>
<dbReference type="OrthoDB" id="3543113at2759"/>
<organism evidence="1 2">
    <name type="scientific">Schizophyllum amplum</name>
    <dbReference type="NCBI Taxonomy" id="97359"/>
    <lineage>
        <taxon>Eukaryota</taxon>
        <taxon>Fungi</taxon>
        <taxon>Dikarya</taxon>
        <taxon>Basidiomycota</taxon>
        <taxon>Agaricomycotina</taxon>
        <taxon>Agaricomycetes</taxon>
        <taxon>Agaricomycetidae</taxon>
        <taxon>Agaricales</taxon>
        <taxon>Schizophyllaceae</taxon>
        <taxon>Schizophyllum</taxon>
    </lineage>
</organism>
<proteinExistence type="predicted"/>
<dbReference type="SUPFAM" id="SSF52047">
    <property type="entry name" value="RNI-like"/>
    <property type="match status" value="1"/>
</dbReference>
<evidence type="ECO:0000313" key="2">
    <source>
        <dbReference type="Proteomes" id="UP000320762"/>
    </source>
</evidence>
<sequence length="521" mass="58305">MHPALTIPELCFAISTAGVLHKADIYSLTLVSRFWNDIAEVVLWESLDSLLPLMCLLPNDAWANNHQHPHFSLQRPLHPEDWDIFSTRANLVKRIYLRFDEISLRDQGWIVQSPPAAPMLPQLHTLHVNGCANPEISANFLSLLFSPTTTMIKLQDISHWRILDWRPIFSQCPRVDHVAVDNWLLGKGNGSTHTVFCMSLVKALTTCEHLTCVRLSIDFRYGHDFVLALAACPALDDLIFALQGEEEDLPPTTLNIPYPSFPSLRSLYCFFGPMSLIHSIIASHHARPLTAIHVEGPLYTQGALVELLVAVKEHCDQGTLAEFHLEGECMAVNLRKTVTLRLDVLAPLAAFRALSHVTLLGMTDIELDSAACEEMAGWWPCLMEFNVDQTTTPVKTHCALSAVASFARLCPQLARLHLPHIDASEVPDVQDGDAQPVKPSGKLRPLFELVLDDAPIADPEKVAKYLLHIFPAIKSAEYNAGGTADGWPENMGTYRDRVSRQRTEAWKQVNKIIQCSRYPQY</sequence>